<proteinExistence type="predicted"/>
<name>A0A5B0SBE5_PUCGR</name>
<protein>
    <submittedName>
        <fullName evidence="1">Uncharacterized protein</fullName>
    </submittedName>
</protein>
<evidence type="ECO:0000313" key="1">
    <source>
        <dbReference type="EMBL" id="KAA1133784.1"/>
    </source>
</evidence>
<sequence length="69" mass="7717">MIASHIGSHLSASGNVAWTSRMTGIRADQLELTASCMSKNSNYKLISSWRMNLIWGFLDYGKHQTNSLQ</sequence>
<organism evidence="1 2">
    <name type="scientific">Puccinia graminis f. sp. tritici</name>
    <dbReference type="NCBI Taxonomy" id="56615"/>
    <lineage>
        <taxon>Eukaryota</taxon>
        <taxon>Fungi</taxon>
        <taxon>Dikarya</taxon>
        <taxon>Basidiomycota</taxon>
        <taxon>Pucciniomycotina</taxon>
        <taxon>Pucciniomycetes</taxon>
        <taxon>Pucciniales</taxon>
        <taxon>Pucciniaceae</taxon>
        <taxon>Puccinia</taxon>
    </lineage>
</organism>
<evidence type="ECO:0000313" key="2">
    <source>
        <dbReference type="Proteomes" id="UP000325313"/>
    </source>
</evidence>
<accession>A0A5B0SBE5</accession>
<dbReference type="AlphaFoldDB" id="A0A5B0SBE5"/>
<gene>
    <name evidence="1" type="ORF">PGTUg99_017822</name>
</gene>
<dbReference type="EMBL" id="VDEP01000070">
    <property type="protein sequence ID" value="KAA1133784.1"/>
    <property type="molecule type" value="Genomic_DNA"/>
</dbReference>
<dbReference type="Proteomes" id="UP000325313">
    <property type="component" value="Unassembled WGS sequence"/>
</dbReference>
<comment type="caution">
    <text evidence="1">The sequence shown here is derived from an EMBL/GenBank/DDBJ whole genome shotgun (WGS) entry which is preliminary data.</text>
</comment>
<reference evidence="1 2" key="1">
    <citation type="submission" date="2019-05" db="EMBL/GenBank/DDBJ databases">
        <title>Emergence of the Ug99 lineage of the wheat stem rust pathogen through somatic hybridization.</title>
        <authorList>
            <person name="Li F."/>
            <person name="Upadhyaya N.M."/>
            <person name="Sperschneider J."/>
            <person name="Matny O."/>
            <person name="Nguyen-Phuc H."/>
            <person name="Mago R."/>
            <person name="Raley C."/>
            <person name="Miller M.E."/>
            <person name="Silverstein K.A.T."/>
            <person name="Henningsen E."/>
            <person name="Hirsch C.D."/>
            <person name="Visser B."/>
            <person name="Pretorius Z.A."/>
            <person name="Steffenson B.J."/>
            <person name="Schwessinger B."/>
            <person name="Dodds P.N."/>
            <person name="Figueroa M."/>
        </authorList>
    </citation>
    <scope>NUCLEOTIDE SEQUENCE [LARGE SCALE GENOMIC DNA]</scope>
    <source>
        <strain evidence="1 2">Ug99</strain>
    </source>
</reference>